<comment type="subcellular location">
    <subcellularLocation>
        <location evidence="1">Golgi apparatus membrane</location>
        <topology evidence="1">Single-pass type II membrane protein</topology>
    </subcellularLocation>
    <subcellularLocation>
        <location evidence="12">Golgi apparatus</location>
        <location evidence="12">Golgi stack membrane</location>
        <topology evidence="12">Single-pass type II membrane protein</topology>
    </subcellularLocation>
</comment>
<dbReference type="GO" id="GO:0032580">
    <property type="term" value="C:Golgi cisterna membrane"/>
    <property type="evidence" value="ECO:0007669"/>
    <property type="project" value="UniProtKB-SubCell"/>
</dbReference>
<evidence type="ECO:0000256" key="4">
    <source>
        <dbReference type="ARBA" id="ARBA00022676"/>
    </source>
</evidence>
<dbReference type="Gene3D" id="3.40.50.11660">
    <property type="entry name" value="Glycosyl transferase family 10, C-terminal domain"/>
    <property type="match status" value="1"/>
</dbReference>
<dbReference type="InterPro" id="IPR055270">
    <property type="entry name" value="Glyco_tran_10_C"/>
</dbReference>
<dbReference type="Pfam" id="PF17039">
    <property type="entry name" value="Glyco_tran_10_N"/>
    <property type="match status" value="1"/>
</dbReference>
<dbReference type="EMBL" id="CACVKT020006449">
    <property type="protein sequence ID" value="CAC5401661.1"/>
    <property type="molecule type" value="Genomic_DNA"/>
</dbReference>
<evidence type="ECO:0000256" key="2">
    <source>
        <dbReference type="ARBA" id="ARBA00004922"/>
    </source>
</evidence>
<evidence type="ECO:0000256" key="3">
    <source>
        <dbReference type="ARBA" id="ARBA00008919"/>
    </source>
</evidence>
<keyword evidence="8" id="KW-1133">Transmembrane helix</keyword>
<dbReference type="EC" id="2.4.1.-" evidence="12"/>
<sequence>MFCYFITLILLKIPPKRTENQTWIFFTLESPQHIYGRYKEKQWNIAFNLTWSYRQDSDIFTPYGKFSKRLTYKEKNYTEIFEQKSNDVAWVVSNCFAHSKRMRYVQMMKKYIDVDIFGRCGKFCSLSGDNCIKNLSRNYKFYLSFENSLCEDYVTEKAFRLYKDDFNIVPVIRGAPNVKGILPKATFISTSDFKSPKELALYLSDVALNKTKSLTYIKAKDRYVTYADIDLLERGACSLCENLNSDNKRKGVVNLSQWALKKRCVSPTDIT</sequence>
<feature type="domain" description="Fucosyltransferase N-terminal" evidence="14">
    <location>
        <begin position="12"/>
        <end position="64"/>
    </location>
</feature>
<evidence type="ECO:0000256" key="7">
    <source>
        <dbReference type="ARBA" id="ARBA00022968"/>
    </source>
</evidence>
<dbReference type="Proteomes" id="UP000507470">
    <property type="component" value="Unassembled WGS sequence"/>
</dbReference>
<keyword evidence="7" id="KW-0735">Signal-anchor</keyword>
<evidence type="ECO:0000256" key="8">
    <source>
        <dbReference type="ARBA" id="ARBA00022989"/>
    </source>
</evidence>
<evidence type="ECO:0000313" key="16">
    <source>
        <dbReference type="Proteomes" id="UP000507470"/>
    </source>
</evidence>
<dbReference type="InterPro" id="IPR031481">
    <property type="entry name" value="Glyco_tran_10_N"/>
</dbReference>
<comment type="pathway">
    <text evidence="2">Protein modification; protein glycosylation.</text>
</comment>
<reference evidence="15 16" key="1">
    <citation type="submission" date="2020-06" db="EMBL/GenBank/DDBJ databases">
        <authorList>
            <person name="Li R."/>
            <person name="Bekaert M."/>
        </authorList>
    </citation>
    <scope>NUCLEOTIDE SEQUENCE [LARGE SCALE GENOMIC DNA]</scope>
    <source>
        <strain evidence="16">wild</strain>
    </source>
</reference>
<dbReference type="PANTHER" id="PTHR48438">
    <property type="entry name" value="ALPHA-(1,3)-FUCOSYLTRANSFERASE C-RELATED"/>
    <property type="match status" value="1"/>
</dbReference>
<evidence type="ECO:0000256" key="12">
    <source>
        <dbReference type="RuleBase" id="RU003832"/>
    </source>
</evidence>
<keyword evidence="4 12" id="KW-0328">Glycosyltransferase</keyword>
<proteinExistence type="inferred from homology"/>
<name>A0A6J8D1K2_MYTCO</name>
<organism evidence="15 16">
    <name type="scientific">Mytilus coruscus</name>
    <name type="common">Sea mussel</name>
    <dbReference type="NCBI Taxonomy" id="42192"/>
    <lineage>
        <taxon>Eukaryota</taxon>
        <taxon>Metazoa</taxon>
        <taxon>Spiralia</taxon>
        <taxon>Lophotrochozoa</taxon>
        <taxon>Mollusca</taxon>
        <taxon>Bivalvia</taxon>
        <taxon>Autobranchia</taxon>
        <taxon>Pteriomorphia</taxon>
        <taxon>Mytilida</taxon>
        <taxon>Mytiloidea</taxon>
        <taxon>Mytilidae</taxon>
        <taxon>Mytilinae</taxon>
        <taxon>Mytilus</taxon>
    </lineage>
</organism>
<dbReference type="GO" id="GO:0000139">
    <property type="term" value="C:Golgi membrane"/>
    <property type="evidence" value="ECO:0007669"/>
    <property type="project" value="UniProtKB-SubCell"/>
</dbReference>
<dbReference type="Pfam" id="PF00852">
    <property type="entry name" value="Glyco_transf_10"/>
    <property type="match status" value="1"/>
</dbReference>
<dbReference type="OrthoDB" id="6140949at2759"/>
<evidence type="ECO:0000256" key="9">
    <source>
        <dbReference type="ARBA" id="ARBA00023034"/>
    </source>
</evidence>
<keyword evidence="11" id="KW-0325">Glycoprotein</keyword>
<keyword evidence="10" id="KW-0472">Membrane</keyword>
<evidence type="ECO:0000313" key="15">
    <source>
        <dbReference type="EMBL" id="CAC5401661.1"/>
    </source>
</evidence>
<keyword evidence="6 12" id="KW-0812">Transmembrane</keyword>
<accession>A0A6J8D1K2</accession>
<keyword evidence="9 12" id="KW-0333">Golgi apparatus</keyword>
<feature type="domain" description="Fucosyltransferase C-terminal" evidence="13">
    <location>
        <begin position="82"/>
        <end position="258"/>
    </location>
</feature>
<evidence type="ECO:0000256" key="10">
    <source>
        <dbReference type="ARBA" id="ARBA00023136"/>
    </source>
</evidence>
<dbReference type="FunFam" id="3.40.50.11660:FF:000002">
    <property type="entry name" value="Alpha-(1,3)-fucosyltransferase"/>
    <property type="match status" value="1"/>
</dbReference>
<evidence type="ECO:0000259" key="13">
    <source>
        <dbReference type="Pfam" id="PF00852"/>
    </source>
</evidence>
<evidence type="ECO:0000256" key="1">
    <source>
        <dbReference type="ARBA" id="ARBA00004323"/>
    </source>
</evidence>
<gene>
    <name evidence="15" type="ORF">MCOR_35723</name>
</gene>
<keyword evidence="16" id="KW-1185">Reference proteome</keyword>
<evidence type="ECO:0000256" key="6">
    <source>
        <dbReference type="ARBA" id="ARBA00022692"/>
    </source>
</evidence>
<dbReference type="UniPathway" id="UPA00378"/>
<dbReference type="InterPro" id="IPR001503">
    <property type="entry name" value="Glyco_trans_10"/>
</dbReference>
<protein>
    <recommendedName>
        <fullName evidence="12">Fucosyltransferase</fullName>
        <ecNumber evidence="12">2.4.1.-</ecNumber>
    </recommendedName>
</protein>
<dbReference type="GO" id="GO:0008417">
    <property type="term" value="F:fucosyltransferase activity"/>
    <property type="evidence" value="ECO:0007669"/>
    <property type="project" value="InterPro"/>
</dbReference>
<evidence type="ECO:0000256" key="11">
    <source>
        <dbReference type="ARBA" id="ARBA00023180"/>
    </source>
</evidence>
<comment type="similarity">
    <text evidence="3 12">Belongs to the glycosyltransferase 10 family.</text>
</comment>
<dbReference type="InterPro" id="IPR038577">
    <property type="entry name" value="GT10-like_C_sf"/>
</dbReference>
<evidence type="ECO:0000256" key="5">
    <source>
        <dbReference type="ARBA" id="ARBA00022679"/>
    </source>
</evidence>
<dbReference type="PANTHER" id="PTHR48438:SF1">
    <property type="entry name" value="ALPHA-(1,3)-FUCOSYLTRANSFERASE C-RELATED"/>
    <property type="match status" value="1"/>
</dbReference>
<evidence type="ECO:0000259" key="14">
    <source>
        <dbReference type="Pfam" id="PF17039"/>
    </source>
</evidence>
<dbReference type="SUPFAM" id="SSF53756">
    <property type="entry name" value="UDP-Glycosyltransferase/glycogen phosphorylase"/>
    <property type="match status" value="1"/>
</dbReference>
<dbReference type="AlphaFoldDB" id="A0A6J8D1K2"/>
<keyword evidence="5 12" id="KW-0808">Transferase</keyword>